<feature type="signal peptide" evidence="6">
    <location>
        <begin position="1"/>
        <end position="21"/>
    </location>
</feature>
<dbReference type="GO" id="GO:0006508">
    <property type="term" value="P:proteolysis"/>
    <property type="evidence" value="ECO:0007669"/>
    <property type="project" value="UniProtKB-KW"/>
</dbReference>
<feature type="chain" id="PRO_5016046011" description="Peptidase M20 dimerisation domain-containing protein" evidence="6">
    <location>
        <begin position="22"/>
        <end position="461"/>
    </location>
</feature>
<dbReference type="InterPro" id="IPR047177">
    <property type="entry name" value="Pept_M20A"/>
</dbReference>
<dbReference type="Gene3D" id="1.10.150.900">
    <property type="match status" value="1"/>
</dbReference>
<name>A0A2W4Z8H5_9SPHN</name>
<dbReference type="InterPro" id="IPR011650">
    <property type="entry name" value="Peptidase_M20_dimer"/>
</dbReference>
<dbReference type="EMBL" id="QFNF01000028">
    <property type="protein sequence ID" value="PZO76169.1"/>
    <property type="molecule type" value="Genomic_DNA"/>
</dbReference>
<keyword evidence="3" id="KW-0479">Metal-binding</keyword>
<evidence type="ECO:0000256" key="5">
    <source>
        <dbReference type="ARBA" id="ARBA00022833"/>
    </source>
</evidence>
<evidence type="ECO:0000256" key="2">
    <source>
        <dbReference type="ARBA" id="ARBA00022670"/>
    </source>
</evidence>
<dbReference type="Pfam" id="PF01546">
    <property type="entry name" value="Peptidase_M20"/>
    <property type="match status" value="1"/>
</dbReference>
<dbReference type="Proteomes" id="UP000248614">
    <property type="component" value="Unassembled WGS sequence"/>
</dbReference>
<evidence type="ECO:0000313" key="9">
    <source>
        <dbReference type="Proteomes" id="UP000248614"/>
    </source>
</evidence>
<organism evidence="8 9">
    <name type="scientific">Sphingomonas hengshuiensis</name>
    <dbReference type="NCBI Taxonomy" id="1609977"/>
    <lineage>
        <taxon>Bacteria</taxon>
        <taxon>Pseudomonadati</taxon>
        <taxon>Pseudomonadota</taxon>
        <taxon>Alphaproteobacteria</taxon>
        <taxon>Sphingomonadales</taxon>
        <taxon>Sphingomonadaceae</taxon>
        <taxon>Sphingomonas</taxon>
    </lineage>
</organism>
<dbReference type="SUPFAM" id="SSF55031">
    <property type="entry name" value="Bacterial exopeptidase dimerisation domain"/>
    <property type="match status" value="1"/>
</dbReference>
<dbReference type="PANTHER" id="PTHR45962:SF1">
    <property type="entry name" value="N-FATTY-ACYL-AMINO ACID SYNTHASE_HYDROLASE PM20D1"/>
    <property type="match status" value="1"/>
</dbReference>
<evidence type="ECO:0000256" key="6">
    <source>
        <dbReference type="SAM" id="SignalP"/>
    </source>
</evidence>
<dbReference type="GO" id="GO:0008233">
    <property type="term" value="F:peptidase activity"/>
    <property type="evidence" value="ECO:0007669"/>
    <property type="project" value="UniProtKB-KW"/>
</dbReference>
<keyword evidence="6" id="KW-0732">Signal</keyword>
<evidence type="ECO:0000313" key="8">
    <source>
        <dbReference type="EMBL" id="PZO76169.1"/>
    </source>
</evidence>
<keyword evidence="4" id="KW-0378">Hydrolase</keyword>
<dbReference type="InterPro" id="IPR002933">
    <property type="entry name" value="Peptidase_M20"/>
</dbReference>
<dbReference type="InterPro" id="IPR036264">
    <property type="entry name" value="Bact_exopeptidase_dim_dom"/>
</dbReference>
<accession>A0A2W4Z8H5</accession>
<reference evidence="8 9" key="1">
    <citation type="submission" date="2017-08" db="EMBL/GenBank/DDBJ databases">
        <title>Infants hospitalized years apart are colonized by the same room-sourced microbial strains.</title>
        <authorList>
            <person name="Brooks B."/>
            <person name="Olm M.R."/>
            <person name="Firek B.A."/>
            <person name="Baker R."/>
            <person name="Thomas B.C."/>
            <person name="Morowitz M.J."/>
            <person name="Banfield J.F."/>
        </authorList>
    </citation>
    <scope>NUCLEOTIDE SEQUENCE [LARGE SCALE GENOMIC DNA]</scope>
    <source>
        <strain evidence="8">S2_018_000_R3_110</strain>
    </source>
</reference>
<gene>
    <name evidence="8" type="ORF">DI632_11050</name>
</gene>
<sequence length="461" mass="48211">MRKLLATIGATTMLCAGAAQAQDMAATPSGKEALALLVDGVKFQTVAGRGQVPAYAGYLKAKLVSAGFDAADVTFVAMGETGYLTARYPGRDRRAKPTVVLAHMDVVEADPKDWTRDPFTPVVENGYVFGRGSLDNKAGLSMAVATLMKLRREKWVPQRDVVLVLTGDEETTMKTTSAAAEAYRNAALVLNADAGGGLLGDDGKPMVYGLQAAEKVYGDWHLTVTDPGGHSSRPGPDNAIVRLAAAVGRIAAYRFPPQQNEITKASLAGTATMTPGPLGAAMKAFAANPNDTAAADVLSADKRYVGQVRTTCVPTMFNGGHAPNALPQRAVANINCRIFPGTPRAQIAARLTELAADPKVAVTFNDNGTIEAGASPLDPKVVGAVKAAVAQRSPGLLVVPMQEAGATDSMHFRAHGIPSFGVGGVFMKASDSFAHGLNERVPVATFDPGVVWWETLLKTLG</sequence>
<comment type="caution">
    <text evidence="8">The sequence shown here is derived from an EMBL/GenBank/DDBJ whole genome shotgun (WGS) entry which is preliminary data.</text>
</comment>
<comment type="similarity">
    <text evidence="1">Belongs to the peptidase M20A family.</text>
</comment>
<evidence type="ECO:0000256" key="3">
    <source>
        <dbReference type="ARBA" id="ARBA00022723"/>
    </source>
</evidence>
<evidence type="ECO:0000256" key="1">
    <source>
        <dbReference type="ARBA" id="ARBA00006247"/>
    </source>
</evidence>
<dbReference type="Gene3D" id="3.30.70.360">
    <property type="match status" value="1"/>
</dbReference>
<dbReference type="NCBIfam" id="NF006596">
    <property type="entry name" value="PRK09133.1"/>
    <property type="match status" value="1"/>
</dbReference>
<proteinExistence type="inferred from homology"/>
<evidence type="ECO:0000259" key="7">
    <source>
        <dbReference type="Pfam" id="PF07687"/>
    </source>
</evidence>
<evidence type="ECO:0000256" key="4">
    <source>
        <dbReference type="ARBA" id="ARBA00022801"/>
    </source>
</evidence>
<dbReference type="GO" id="GO:0046872">
    <property type="term" value="F:metal ion binding"/>
    <property type="evidence" value="ECO:0007669"/>
    <property type="project" value="UniProtKB-KW"/>
</dbReference>
<dbReference type="Gene3D" id="3.40.630.10">
    <property type="entry name" value="Zn peptidases"/>
    <property type="match status" value="1"/>
</dbReference>
<dbReference type="SUPFAM" id="SSF53187">
    <property type="entry name" value="Zn-dependent exopeptidases"/>
    <property type="match status" value="1"/>
</dbReference>
<feature type="domain" description="Peptidase M20 dimerisation" evidence="7">
    <location>
        <begin position="214"/>
        <end position="359"/>
    </location>
</feature>
<dbReference type="PANTHER" id="PTHR45962">
    <property type="entry name" value="N-FATTY-ACYL-AMINO ACID SYNTHASE/HYDROLASE PM20D1"/>
    <property type="match status" value="1"/>
</dbReference>
<dbReference type="AlphaFoldDB" id="A0A2W4Z8H5"/>
<keyword evidence="5" id="KW-0862">Zinc</keyword>
<dbReference type="Pfam" id="PF07687">
    <property type="entry name" value="M20_dimer"/>
    <property type="match status" value="1"/>
</dbReference>
<keyword evidence="2" id="KW-0645">Protease</keyword>
<protein>
    <recommendedName>
        <fullName evidence="7">Peptidase M20 dimerisation domain-containing protein</fullName>
    </recommendedName>
</protein>